<dbReference type="PANTHER" id="PTHR24026">
    <property type="entry name" value="FAT ATYPICAL CADHERIN-RELATED"/>
    <property type="match status" value="1"/>
</dbReference>
<protein>
    <submittedName>
        <fullName evidence="8">Putative Ig domain-containing protein</fullName>
    </submittedName>
</protein>
<dbReference type="Pfam" id="PF17963">
    <property type="entry name" value="Big_9"/>
    <property type="match status" value="1"/>
</dbReference>
<dbReference type="InterPro" id="IPR011042">
    <property type="entry name" value="6-blade_b-propeller_TolB-like"/>
</dbReference>
<dbReference type="GO" id="GO:0000272">
    <property type="term" value="P:polysaccharide catabolic process"/>
    <property type="evidence" value="ECO:0007669"/>
    <property type="project" value="UniProtKB-KW"/>
</dbReference>
<evidence type="ECO:0000313" key="9">
    <source>
        <dbReference type="Proteomes" id="UP000199113"/>
    </source>
</evidence>
<dbReference type="Gene3D" id="2.60.40.10">
    <property type="entry name" value="Immunoglobulins"/>
    <property type="match status" value="11"/>
</dbReference>
<dbReference type="GO" id="GO:0007156">
    <property type="term" value="P:homophilic cell adhesion via plasma membrane adhesion molecules"/>
    <property type="evidence" value="ECO:0007669"/>
    <property type="project" value="InterPro"/>
</dbReference>
<keyword evidence="1" id="KW-0812">Transmembrane</keyword>
<evidence type="ECO:0000259" key="6">
    <source>
        <dbReference type="PROSITE" id="PS50268"/>
    </source>
</evidence>
<gene>
    <name evidence="8" type="ORF">SAMN05192575_103164</name>
</gene>
<dbReference type="PROSITE" id="PS50268">
    <property type="entry name" value="CADHERIN_2"/>
    <property type="match status" value="4"/>
</dbReference>
<keyword evidence="2" id="KW-0472">Membrane</keyword>
<feature type="domain" description="Cadherin" evidence="6">
    <location>
        <begin position="611"/>
        <end position="708"/>
    </location>
</feature>
<dbReference type="PRINTS" id="PR00205">
    <property type="entry name" value="CADHERIN"/>
</dbReference>
<feature type="domain" description="Fibronectin type-III" evidence="7">
    <location>
        <begin position="3504"/>
        <end position="3598"/>
    </location>
</feature>
<dbReference type="Gene3D" id="2.60.120.430">
    <property type="entry name" value="Galactose-binding lectin"/>
    <property type="match status" value="4"/>
</dbReference>
<dbReference type="SUPFAM" id="SSF49313">
    <property type="entry name" value="Cadherin-like"/>
    <property type="match status" value="9"/>
</dbReference>
<evidence type="ECO:0000256" key="2">
    <source>
        <dbReference type="ARBA" id="ARBA00022989"/>
    </source>
</evidence>
<dbReference type="Pfam" id="PF00028">
    <property type="entry name" value="Cadherin"/>
    <property type="match status" value="2"/>
</dbReference>
<feature type="region of interest" description="Disordered" evidence="5">
    <location>
        <begin position="291"/>
        <end position="310"/>
    </location>
</feature>
<evidence type="ECO:0000259" key="7">
    <source>
        <dbReference type="PROSITE" id="PS50853"/>
    </source>
</evidence>
<dbReference type="InterPro" id="IPR015919">
    <property type="entry name" value="Cadherin-like_sf"/>
</dbReference>
<dbReference type="SUPFAM" id="SSF49785">
    <property type="entry name" value="Galactose-binding domain-like"/>
    <property type="match status" value="4"/>
</dbReference>
<evidence type="ECO:0000256" key="3">
    <source>
        <dbReference type="ARBA" id="ARBA00023295"/>
    </source>
</evidence>
<dbReference type="GO" id="GO:0016798">
    <property type="term" value="F:hydrolase activity, acting on glycosyl bonds"/>
    <property type="evidence" value="ECO:0007669"/>
    <property type="project" value="UniProtKB-KW"/>
</dbReference>
<dbReference type="PANTHER" id="PTHR24026:SF126">
    <property type="entry name" value="PROTOCADHERIN FAT 4"/>
    <property type="match status" value="1"/>
</dbReference>
<dbReference type="SUPFAM" id="SSF49265">
    <property type="entry name" value="Fibronectin type III"/>
    <property type="match status" value="1"/>
</dbReference>
<dbReference type="InterPro" id="IPR006644">
    <property type="entry name" value="Cadg"/>
</dbReference>
<feature type="region of interest" description="Disordered" evidence="5">
    <location>
        <begin position="1899"/>
        <end position="1918"/>
    </location>
</feature>
<dbReference type="Pfam" id="PF11721">
    <property type="entry name" value="Malectin"/>
    <property type="match status" value="1"/>
</dbReference>
<dbReference type="GO" id="GO:0005886">
    <property type="term" value="C:plasma membrane"/>
    <property type="evidence" value="ECO:0007669"/>
    <property type="project" value="UniProtKB-SubCell"/>
</dbReference>
<dbReference type="Gene3D" id="2.60.40.60">
    <property type="entry name" value="Cadherins"/>
    <property type="match status" value="2"/>
</dbReference>
<sequence>MSVVSRHVTSRALRPVLTVLLLAALVLAGLGPVAAAAPSNKAPRIKNIANVTTAVGHSMVVRPRAKDPDGPRTRLRYQIRNKPSWVRFSKRTGVLKGRAPQSAAGRRYTLVLIVSDGRATDRETFKVRVRNNRAPAVAPIADVVADAGTVVRVLPVGTDSDDGPRDLAWVTTFAPANDRTPAVPPSWLTTSTTTGSTTGTAPAPAVGMAWQVTSQASDGLAVASVSYRLTVRNQPPTLDPPGARTAVIGTPFSLQLIGADADSAPEPVSYLVEPGTLPAWLTLDRRTGIVSGTPPAGSAGTYAPAFRADDGRDTSPLRTLALGVVREPAPGNRAPAVDDITLEVAEGPAGTIVGAVRGSDPDGDRLTWSLVSGGGFSIDPSTGIITATSALDHEAKAAHTLEVRVSDGALGDDAEVTVRVTDVDEEPVITALPDVTVTEDEAITPITITAEDPEDEEVTVTVTGLPTGLSYDAATRRITGTPRVGGASQVTVSATDGTSTPVAEVFTITTTAVDDAPVMTDQVFTVLEGAGDGTVVGRLVATDEETTLEDLQFSAASLDFAVSDGGVVTVERPEATAVVGERDFTATVTAGDLSTTATITVRVRDVEHPPVIDDQDFEVAEDAAVGSVVDSVVATDADGDTIAFSITGGNGSGRFAIDRASGALTLAGAVDFEGVTTYTLTVRATTGTFDDEATVTVTVTDVDEAPVITPLDDVTTVEDQAMGAIAVEAIDPEGKAVTLSATGLPAGLSISGRTIVGTPSASGTFAVRVSASDGNLSSAETLTITVTAVNDAPVLVPVDDATAIEGQAMGAISVVSTDEEDGKPSVSVSGLPAGVTYLAATGTISGTPTVGGTFSVTVTAEDSAGRRASDTFVLTVTDVNDAPVAGDPSPATVQATQGRAVDATVLVPATDEEGDPLTRTVSGLPSGMTGTGTATGIALGGTPTVSGTSTVTVTVTDGNGGSDTATFQVVVAPAPSNPCPQRSTLPCGDIAVDLPFALGFAGTEGGLDDTGFTMVDRPSLRSSIDQAPAPTTPTYTDVPGFEPGLVAAGGGQLTLTATKGIMYRAPGQSPAATSPNAQLNALGVGVRGSTTGYDLSTTVLAPTFPGTTNGSQQGGLWFGLDEDNYVKAVVSRVSATQNKVQLLREVGGVATPGTAYELNSAGFTSGQDVQLELEVVDTPGAGGQAVLHYTVGAGQRTLLADPANTVDTDAVPVPDAFLTGTTVGNEAPQSFAGLLATKRNAPVSDVTTVTFSDFMVEAHEVPNTAPVVAAVADVAAVEGAALAPVTVTTTDAEGDDVTIGSDLAVGGLTLTDNGDGTATLAGTPGAGTAAQSPYTVVVTASDGRASGTRTFSITVAEAGAPCLPVSTEPCSTVRVETPYVLGFGGPQGGLDGTGFTMVDDPSARGNVDQAPAPTTPSTAGVPGLEPGLLALSPAGNLEIAATKGIAYRRPADSAGTNSQLNMLGVGLAGGTDGYELETTVVDPAFPSSITGTQSQQGGLWFGLDEDNYVKLAVVRVTATTNKVQLVKEVGGIAQPATTYELNSAAFPSGQRVRLVLQVDASGAQPVVRGSYAVGDGQLGVLTDPANTAGSTELPVPAAFLAGADLPSGAGGPVAFGGLYATKRTAAASDNVVVSFADFSAELIGGVVEPYTPLDVKVDFTSEAGSPAAGYLKDYGQPYGQRSGASQGGGEHVFGWVKENSEEELSLVGNGRVRGRAGVDARLDSIVHMQFADVPNAACPPNVCEDGDWQLAVDNGTYDVTVAVGDQPGATSYDSLHAVNVENSALIEGFTGSASAEFDTATTRVGVVDGELTINATGGTNTKIAYVEIRSASTTVADPLPFVVQTRPANRSLGSSLGEGVAADVHLVGTNADPGPVDPATVTDATVRLFEVVPGSAPDVEVAGNRNTTGGGDSINFQQSGNLKATTTYRFVVDGVKDTTGRTFVPFRSLFTTGTGEVQPPNGTFDPVNGVDFQKVDLGKNGKYYASLVVHDGHLWATTIGQGMFRYPINADGTLGDEQPINAFLGRAAVGFVFDRANPDVAWVTHATANIGNESQAFGSKLSRVDFSASVTSPAISDVFVNLPRSQKDHLSNSISYGPGGRLYFLQGSNQAAGDPDGAWGDRGETLLTAAMLTFDPAATWQRVQASGPVDVQTVDKGGSYDPYAAAAPLKIYATGIRNAYDLVFASNGSLYVPTNGTASGGNSPGVTASGGTLTRTGQVPGRNVTSECATRRIDGAPYTAPTVPAVTNHNTQRDFLFDVEAGGYYGHPNPSRCEWVLNNGGNPEGAGSGGSKYTASVAPDRNYRGWAYDFEFNKSPNGVIEYRSNTFGGELKGRLMVVRFSNFDDVFTLEAAANGQIEGGQAGSTIGGFSGFDDPLDIVEDLDTGNLYVNSYDQSSGQPRLYLLRVPDGQGGADVSVSSRRLVGNQVTSAGSRILGTVTVTNNGNEATTVTGATVTGAGAAAYTRTTSSPLPVTLAPGASFTVQVGFDPSSEGVAPASLGLSLSTGSAPNVSLRGLGTDGLGGSAEPSLQYVLDAWELGIDTGDDNDATNEIHSSSSERVSPTLGDSIDVETFTRFADGPVTVEPISVFGPTDSTPVTEVSWYDDAAPATRNALFSVSNSPTSNGQTLTPATTGALQFDPGPSTFGFVSRWPFFANRLVHSQDSLNTFAGAIGNHVRVYPLVENGQPVSHAYVVATEEHTSGFDYNDIVFIVRNVDPAGGTQPPGQTIRVNFQNEAAPVPAGHLRDFGQAYGARTLADQGGLTYGWRNATTLAPEARTTSGRERNLNSDQRLDTFMHMQYQQQTAPNCTANNCNTGTWELALGDGTYQVTAAVGDAATNSDAEAHQVRVEGVPLLAAPHVPSGAAGSAGHHATGTQVVTVSDGELTLDAVGGTNTKIDYIEVTPVTGGGGETVAQVSFQPVASPTPAGWSADSGQLFTEARGYGWVRTEGGATKTADTRARTQDPDPLTSTLMIVDDTEVASVVDGEWELAVADGTYTVSVSVGDAGFADSSHGLAAEGVPLVSGFVPTGPGDYRVATASVDVTDGRLTLASTGSNTKVQWISVASGSEVDVIPPTVDLSVSGVAGPGGYVGAATVVAEVVDRGGSGTEFVDWTVDGAEVPRPTGDRLEVTGIGAHTVTVTATDAAGNDTTATRTFTIVDGSVAAIAITNQDAQRVGGTVVPGMAEDFLVMHHLNNRTTSTSTHAAAVTHDTATLRLSNTDPDDPLVVTGLGLSAPVDPTPGVRTSTTNFTVPGTTLPLTIAPGASYDLRVQFGGAGSRGSYGATMTITSNAANRPELPVQLRGYWQPQPEGGVEPTMTEVARVFGWSTAIGEPLEDAYDGPLQGDEVRSLLWKRLDASRPVTARQLTALHGCCGETGDSIASPISGSHDGAWGQSFYPRVAQTGTAPASAPFQQGQANPTGSFALTIAGYTSNKAPTSTDPANLGIRVWPVKIGGRTVPGAYLVGQDFVQNGCGGGSANCDYQDNVFLMTNIAPVAPADTTAPPSAPTGVSASVTGNDVQVSWNAVALADLGGYVVERQAAGATTWTRVNATPVAGLSLIDSTAPGGTQVAYRVIAVDTSQNASAPSATAGVTTPPRPQAAIRINAGGPAVTTGGVAWGAQQYGTGGKTFTSAVAIAGTTDDVLYQSEYSTATGAIDYDIPVQNGAYTVRLHFAEIYFGAPGGGPGGTGRRTFDVAVEGQLRLDNYDIVADVGSATAVVKSYTVQVSDGKVDVDLDSVVNQAKISAIEVVPAA</sequence>
<feature type="region of interest" description="Disordered" evidence="5">
    <location>
        <begin position="2202"/>
        <end position="2223"/>
    </location>
</feature>
<dbReference type="GO" id="GO:0005509">
    <property type="term" value="F:calcium ion binding"/>
    <property type="evidence" value="ECO:0007669"/>
    <property type="project" value="InterPro"/>
</dbReference>
<feature type="domain" description="Cadherin" evidence="6">
    <location>
        <begin position="518"/>
        <end position="612"/>
    </location>
</feature>
<dbReference type="Pfam" id="PF05345">
    <property type="entry name" value="He_PIG"/>
    <property type="match status" value="4"/>
</dbReference>
<evidence type="ECO:0000313" key="8">
    <source>
        <dbReference type="EMBL" id="SFB06771.1"/>
    </source>
</evidence>
<dbReference type="EMBL" id="FOKC01000003">
    <property type="protein sequence ID" value="SFB06771.1"/>
    <property type="molecule type" value="Genomic_DNA"/>
</dbReference>
<keyword evidence="3" id="KW-0378">Hydrolase</keyword>
<dbReference type="CDD" id="cd00063">
    <property type="entry name" value="FN3"/>
    <property type="match status" value="1"/>
</dbReference>
<organism evidence="8 9">
    <name type="scientific">Nocardioides alpinus</name>
    <dbReference type="NCBI Taxonomy" id="748909"/>
    <lineage>
        <taxon>Bacteria</taxon>
        <taxon>Bacillati</taxon>
        <taxon>Actinomycetota</taxon>
        <taxon>Actinomycetes</taxon>
        <taxon>Propionibacteriales</taxon>
        <taxon>Nocardioidaceae</taxon>
        <taxon>Nocardioides</taxon>
    </lineage>
</organism>
<dbReference type="InterPro" id="IPR036116">
    <property type="entry name" value="FN3_sf"/>
</dbReference>
<dbReference type="PROSITE" id="PS50853">
    <property type="entry name" value="FN3"/>
    <property type="match status" value="1"/>
</dbReference>
<dbReference type="CDD" id="cd11304">
    <property type="entry name" value="Cadherin_repeat"/>
    <property type="match status" value="3"/>
</dbReference>
<keyword evidence="4" id="KW-0119">Carbohydrate metabolism</keyword>
<keyword evidence="3" id="KW-0326">Glycosidase</keyword>
<keyword evidence="4" id="KW-0624">Polysaccharide degradation</keyword>
<accession>A0A1I0Y0C1</accession>
<dbReference type="InterPro" id="IPR013783">
    <property type="entry name" value="Ig-like_fold"/>
</dbReference>
<dbReference type="InterPro" id="IPR002126">
    <property type="entry name" value="Cadherin-like_dom"/>
</dbReference>
<dbReference type="InterPro" id="IPR021720">
    <property type="entry name" value="Malectin_dom"/>
</dbReference>
<dbReference type="STRING" id="748909.SAMN05192575_103164"/>
<evidence type="ECO:0000256" key="1">
    <source>
        <dbReference type="ARBA" id="ARBA00022692"/>
    </source>
</evidence>
<evidence type="ECO:0000256" key="5">
    <source>
        <dbReference type="SAM" id="MobiDB-lite"/>
    </source>
</evidence>
<feature type="domain" description="Cadherin" evidence="6">
    <location>
        <begin position="763"/>
        <end position="892"/>
    </location>
</feature>
<dbReference type="InterPro" id="IPR008979">
    <property type="entry name" value="Galactose-bd-like_sf"/>
</dbReference>
<feature type="domain" description="Cadherin" evidence="6">
    <location>
        <begin position="348"/>
        <end position="429"/>
    </location>
</feature>
<keyword evidence="2" id="KW-1133">Transmembrane helix</keyword>
<dbReference type="Gene3D" id="2.60.120.200">
    <property type="match status" value="1"/>
</dbReference>
<dbReference type="Proteomes" id="UP000199113">
    <property type="component" value="Unassembled WGS sequence"/>
</dbReference>
<dbReference type="Gene3D" id="2.120.10.30">
    <property type="entry name" value="TolB, C-terminal domain"/>
    <property type="match status" value="1"/>
</dbReference>
<reference evidence="8" key="1">
    <citation type="submission" date="2016-10" db="EMBL/GenBank/DDBJ databases">
        <authorList>
            <person name="de Groot N.N."/>
        </authorList>
    </citation>
    <scope>NUCLEOTIDE SEQUENCE [LARGE SCALE GENOMIC DNA]</scope>
    <source>
        <strain evidence="8">CGMCC 1.10697</strain>
    </source>
</reference>
<name>A0A1I0Y0C1_9ACTN</name>
<dbReference type="InterPro" id="IPR003961">
    <property type="entry name" value="FN3_dom"/>
</dbReference>
<evidence type="ECO:0000256" key="4">
    <source>
        <dbReference type="ARBA" id="ARBA00023326"/>
    </source>
</evidence>
<dbReference type="SMART" id="SM00736">
    <property type="entry name" value="CADG"/>
    <property type="match status" value="4"/>
</dbReference>
<dbReference type="SMART" id="SM00112">
    <property type="entry name" value="CA"/>
    <property type="match status" value="5"/>
</dbReference>
<proteinExistence type="predicted"/>
<feature type="compositionally biased region" description="Polar residues" evidence="5">
    <location>
        <begin position="2204"/>
        <end position="2223"/>
    </location>
</feature>